<dbReference type="Proteomes" id="UP000712281">
    <property type="component" value="Unassembled WGS sequence"/>
</dbReference>
<evidence type="ECO:0000313" key="2">
    <source>
        <dbReference type="Proteomes" id="UP000712281"/>
    </source>
</evidence>
<sequence length="186" mass="21204">MEEDSLADLELSYLLTDLINSSTYPPVINDRQLKNFVVFIKKNVSTRLSVTYKAKAENPNEAEFDLNKVANRFKERQRLRDSRGLEVTRERERVEAAMIEKANGCFGRVRDHLTRFDAFGKAKNLYGQASGTRKCLEMIKASGTEIPQEMIDDSCPRCPSSVPLWALMRQAELYRPEQGSPLAGHF</sequence>
<gene>
    <name evidence="1" type="ORF">F2Q68_00029678</name>
</gene>
<protein>
    <submittedName>
        <fullName evidence="1">Uncharacterized protein</fullName>
    </submittedName>
</protein>
<dbReference type="AlphaFoldDB" id="A0A8S9G873"/>
<organism evidence="1 2">
    <name type="scientific">Brassica cretica</name>
    <name type="common">Mustard</name>
    <dbReference type="NCBI Taxonomy" id="69181"/>
    <lineage>
        <taxon>Eukaryota</taxon>
        <taxon>Viridiplantae</taxon>
        <taxon>Streptophyta</taxon>
        <taxon>Embryophyta</taxon>
        <taxon>Tracheophyta</taxon>
        <taxon>Spermatophyta</taxon>
        <taxon>Magnoliopsida</taxon>
        <taxon>eudicotyledons</taxon>
        <taxon>Gunneridae</taxon>
        <taxon>Pentapetalae</taxon>
        <taxon>rosids</taxon>
        <taxon>malvids</taxon>
        <taxon>Brassicales</taxon>
        <taxon>Brassicaceae</taxon>
        <taxon>Brassiceae</taxon>
        <taxon>Brassica</taxon>
    </lineage>
</organism>
<dbReference type="EMBL" id="QGKW02002005">
    <property type="protein sequence ID" value="KAF2541499.1"/>
    <property type="molecule type" value="Genomic_DNA"/>
</dbReference>
<proteinExistence type="predicted"/>
<accession>A0A8S9G873</accession>
<comment type="caution">
    <text evidence="1">The sequence shown here is derived from an EMBL/GenBank/DDBJ whole genome shotgun (WGS) entry which is preliminary data.</text>
</comment>
<reference evidence="1" key="1">
    <citation type="submission" date="2019-12" db="EMBL/GenBank/DDBJ databases">
        <title>Genome sequencing and annotation of Brassica cretica.</title>
        <authorList>
            <person name="Studholme D.J."/>
            <person name="Sarris P.F."/>
        </authorList>
    </citation>
    <scope>NUCLEOTIDE SEQUENCE</scope>
    <source>
        <strain evidence="1">PFS-001/15</strain>
        <tissue evidence="1">Leaf</tissue>
    </source>
</reference>
<name>A0A8S9G873_BRACR</name>
<evidence type="ECO:0000313" key="1">
    <source>
        <dbReference type="EMBL" id="KAF2541499.1"/>
    </source>
</evidence>